<protein>
    <submittedName>
        <fullName evidence="1">Uncharacterized protein</fullName>
    </submittedName>
</protein>
<name>A0A2P8DA14_9BACT</name>
<organism evidence="1 2">
    <name type="scientific">Taibaiella chishuiensis</name>
    <dbReference type="NCBI Taxonomy" id="1434707"/>
    <lineage>
        <taxon>Bacteria</taxon>
        <taxon>Pseudomonadati</taxon>
        <taxon>Bacteroidota</taxon>
        <taxon>Chitinophagia</taxon>
        <taxon>Chitinophagales</taxon>
        <taxon>Chitinophagaceae</taxon>
        <taxon>Taibaiella</taxon>
    </lineage>
</organism>
<proteinExistence type="predicted"/>
<accession>A0A2P8DA14</accession>
<dbReference type="AlphaFoldDB" id="A0A2P8DA14"/>
<gene>
    <name evidence="1" type="ORF">B0I18_101171</name>
</gene>
<dbReference type="RefSeq" id="WP_106520758.1">
    <property type="nucleotide sequence ID" value="NZ_PYGD01000001.1"/>
</dbReference>
<evidence type="ECO:0000313" key="1">
    <source>
        <dbReference type="EMBL" id="PSK94021.1"/>
    </source>
</evidence>
<evidence type="ECO:0000313" key="2">
    <source>
        <dbReference type="Proteomes" id="UP000240572"/>
    </source>
</evidence>
<comment type="caution">
    <text evidence="1">The sequence shown here is derived from an EMBL/GenBank/DDBJ whole genome shotgun (WGS) entry which is preliminary data.</text>
</comment>
<reference evidence="1 2" key="1">
    <citation type="submission" date="2018-03" db="EMBL/GenBank/DDBJ databases">
        <title>Genomic Encyclopedia of Type Strains, Phase III (KMG-III): the genomes of soil and plant-associated and newly described type strains.</title>
        <authorList>
            <person name="Whitman W."/>
        </authorList>
    </citation>
    <scope>NUCLEOTIDE SEQUENCE [LARGE SCALE GENOMIC DNA]</scope>
    <source>
        <strain evidence="1 2">CGMCC 1.12700</strain>
    </source>
</reference>
<dbReference type="OrthoDB" id="2638022at2"/>
<sequence length="94" mass="11228">MKFEFEVGAKEKHTVSFRFNKFWGGLKIKVDGETKVSDFRMYSPGLVETYRLIVGVQESYEVRIDKIRPQFFAGFRSNEYKVYLNDMLYKSYKD</sequence>
<keyword evidence="2" id="KW-1185">Reference proteome</keyword>
<dbReference type="EMBL" id="PYGD01000001">
    <property type="protein sequence ID" value="PSK94021.1"/>
    <property type="molecule type" value="Genomic_DNA"/>
</dbReference>
<dbReference type="Proteomes" id="UP000240572">
    <property type="component" value="Unassembled WGS sequence"/>
</dbReference>